<dbReference type="GO" id="GO:0003697">
    <property type="term" value="F:single-stranded DNA binding"/>
    <property type="evidence" value="ECO:0007669"/>
    <property type="project" value="TreeGrafter"/>
</dbReference>
<evidence type="ECO:0000256" key="10">
    <source>
        <dbReference type="ARBA" id="ARBA00023242"/>
    </source>
</evidence>
<sequence>MDFSKLQIKNLLRRNDLTQKMLDVSNSTNNNNNKSNDTRPIRIASERNKEYVLVKNVKSNGYTMVTNNDSISNIKRSKGLGTIDEPLNLDDSSEDEESESKLNEFNDGNEREINEFDDIDLNSSTSNLGDDSFINDSKAYVNDEESIESVMEKFQALESKKSTTPITISDGYDSDRNSEGDGSEYYEPEFFYALWLSQVTKEFQKEFENHEELIHKAIYEWDNDEIKNQKSLAFKKKGKIREGDNEKEAALKFWIKFLQAVIQFKINMQPNEPVNISQTENSIAQNNYSQVHYIDDSSDESTLQIESKLLDSNIIEILDDESPENEEQSRNVPGNEYREIELKNINLDSMLLPQTFAHQLPDEYKIKPSIYLEHYSKNLPSYFISKNNLTNDLSSYEKSSMTDNDLSNYNSIDDERNHNKSLNIENSKKLEGTNISELSEDEFVEVIISGTNVSPTNFENEEPSEQEDLKTQTVNNSNNSQMEVNTSSYPDEIQNEMQDEMEMEIEINNGIQNNVSSSMNDIDNFITSNVDYIKSHKIDDEMEICEESDISNDKVISKEITKIDSDESDNSLSENYIYENIDNSMSEEVSEYARFLSELQNKDLTTIQKELSNEIQQLNEKQRKEKRDIDTITQTMINECQELLKLFGIPFITAPMEAEAQCAELLRLSLVDGIITDDCDVFLFGGTQVYKNFFDKKKYVECYIAEDFECEFQLDREKLIKLALLLGSDYSEGLPKVGIVTAMEILNEFSEEDGLEKFRDWWLEVQCGTYVPESDENEFKKKFRKKMTGNLFLSKNFPNLNIRDAFLNPQVDDSAIPFQWGVPDIDDLKIFLSDKLLWSEDKVDETIVPVIKAMMERQSEKNLTQTSIDNFFGRTNNRGTMHKSKRIQNIVNTWKKGDAASSKNLKRKIPPNSIILDSSDSGSSSLSNKDESEEERNNKKFRHKKK</sequence>
<dbReference type="SUPFAM" id="SSF47807">
    <property type="entry name" value="5' to 3' exonuclease, C-terminal subdomain"/>
    <property type="match status" value="1"/>
</dbReference>
<name>A0A397IYF5_9GLOM</name>
<keyword evidence="9" id="KW-0234">DNA repair</keyword>
<dbReference type="PROSITE" id="PS00842">
    <property type="entry name" value="XPG_2"/>
    <property type="match status" value="1"/>
</dbReference>
<evidence type="ECO:0000256" key="13">
    <source>
        <dbReference type="SAM" id="MobiDB-lite"/>
    </source>
</evidence>
<evidence type="ECO:0000256" key="3">
    <source>
        <dbReference type="ARBA" id="ARBA00022722"/>
    </source>
</evidence>
<dbReference type="InterPro" id="IPR036279">
    <property type="entry name" value="5-3_exonuclease_C_sf"/>
</dbReference>
<comment type="similarity">
    <text evidence="11">Belongs to the XPG/RAD2 endonuclease family. GEN subfamily.</text>
</comment>
<gene>
    <name evidence="15" type="ORF">Glove_146g36</name>
</gene>
<evidence type="ECO:0000256" key="6">
    <source>
        <dbReference type="ARBA" id="ARBA00022763"/>
    </source>
</evidence>
<dbReference type="AlphaFoldDB" id="A0A397IYF5"/>
<evidence type="ECO:0000256" key="4">
    <source>
        <dbReference type="ARBA" id="ARBA00022723"/>
    </source>
</evidence>
<keyword evidence="7" id="KW-0378">Hydrolase</keyword>
<evidence type="ECO:0000256" key="5">
    <source>
        <dbReference type="ARBA" id="ARBA00022759"/>
    </source>
</evidence>
<keyword evidence="6" id="KW-0227">DNA damage</keyword>
<evidence type="ECO:0000256" key="11">
    <source>
        <dbReference type="ARBA" id="ARBA00038112"/>
    </source>
</evidence>
<accession>A0A397IYF5</accession>
<dbReference type="STRING" id="1348612.A0A397IYF5"/>
<feature type="compositionally biased region" description="Low complexity" evidence="13">
    <location>
        <begin position="912"/>
        <end position="927"/>
    </location>
</feature>
<evidence type="ECO:0000313" key="15">
    <source>
        <dbReference type="EMBL" id="RHZ79428.1"/>
    </source>
</evidence>
<keyword evidence="10" id="KW-0539">Nucleus</keyword>
<evidence type="ECO:0000313" key="16">
    <source>
        <dbReference type="Proteomes" id="UP000266861"/>
    </source>
</evidence>
<keyword evidence="5" id="KW-0255">Endonuclease</keyword>
<comment type="caution">
    <text evidence="15">The sequence shown here is derived from an EMBL/GenBank/DDBJ whole genome shotgun (WGS) entry which is preliminary data.</text>
</comment>
<keyword evidence="4" id="KW-0479">Metal-binding</keyword>
<evidence type="ECO:0000256" key="7">
    <source>
        <dbReference type="ARBA" id="ARBA00022801"/>
    </source>
</evidence>
<comment type="cofactor">
    <cofactor evidence="1">
        <name>Mg(2+)</name>
        <dbReference type="ChEBI" id="CHEBI:18420"/>
    </cofactor>
</comment>
<dbReference type="CDD" id="cd09904">
    <property type="entry name" value="H3TH_XPG"/>
    <property type="match status" value="1"/>
</dbReference>
<dbReference type="InterPro" id="IPR019974">
    <property type="entry name" value="XPG_CS"/>
</dbReference>
<dbReference type="FunFam" id="1.10.150.20:FF:000030">
    <property type="entry name" value="Flap endonuclease GEN-like 1"/>
    <property type="match status" value="1"/>
</dbReference>
<feature type="region of interest" description="Disordered" evidence="13">
    <location>
        <begin position="73"/>
        <end position="103"/>
    </location>
</feature>
<dbReference type="SUPFAM" id="SSF88723">
    <property type="entry name" value="PIN domain-like"/>
    <property type="match status" value="1"/>
</dbReference>
<keyword evidence="16" id="KW-1185">Reference proteome</keyword>
<dbReference type="CDD" id="cd09868">
    <property type="entry name" value="PIN_XPG_RAD2"/>
    <property type="match status" value="1"/>
</dbReference>
<keyword evidence="8" id="KW-0460">Magnesium</keyword>
<comment type="subcellular location">
    <subcellularLocation>
        <location evidence="2">Nucleus</location>
    </subcellularLocation>
</comment>
<dbReference type="GO" id="GO:0005634">
    <property type="term" value="C:nucleus"/>
    <property type="evidence" value="ECO:0007669"/>
    <property type="project" value="UniProtKB-SubCell"/>
</dbReference>
<proteinExistence type="inferred from homology"/>
<dbReference type="Gene3D" id="1.10.150.20">
    <property type="entry name" value="5' to 3' exonuclease, C-terminal subdomain"/>
    <property type="match status" value="1"/>
</dbReference>
<keyword evidence="3" id="KW-0540">Nuclease</keyword>
<dbReference type="SMART" id="SM00279">
    <property type="entry name" value="HhH2"/>
    <property type="match status" value="1"/>
</dbReference>
<dbReference type="SMART" id="SM00484">
    <property type="entry name" value="XPGI"/>
    <property type="match status" value="1"/>
</dbReference>
<evidence type="ECO:0000256" key="9">
    <source>
        <dbReference type="ARBA" id="ARBA00023204"/>
    </source>
</evidence>
<dbReference type="EMBL" id="PQFF01000137">
    <property type="protein sequence ID" value="RHZ79428.1"/>
    <property type="molecule type" value="Genomic_DNA"/>
</dbReference>
<dbReference type="Gene3D" id="3.40.50.1010">
    <property type="entry name" value="5'-nuclease"/>
    <property type="match status" value="1"/>
</dbReference>
<dbReference type="Proteomes" id="UP000266861">
    <property type="component" value="Unassembled WGS sequence"/>
</dbReference>
<dbReference type="PANTHER" id="PTHR16171">
    <property type="entry name" value="DNA REPAIR PROTEIN COMPLEMENTING XP-G CELLS-RELATED"/>
    <property type="match status" value="1"/>
</dbReference>
<dbReference type="GO" id="GO:0048256">
    <property type="term" value="F:flap endonuclease activity"/>
    <property type="evidence" value="ECO:0007669"/>
    <property type="project" value="UniProtKB-ARBA"/>
</dbReference>
<dbReference type="InterPro" id="IPR029060">
    <property type="entry name" value="PIN-like_dom_sf"/>
</dbReference>
<protein>
    <recommendedName>
        <fullName evidence="14">XPG-I domain-containing protein</fullName>
    </recommendedName>
</protein>
<dbReference type="GO" id="GO:0046872">
    <property type="term" value="F:metal ion binding"/>
    <property type="evidence" value="ECO:0007669"/>
    <property type="project" value="UniProtKB-KW"/>
</dbReference>
<feature type="coiled-coil region" evidence="12">
    <location>
        <begin position="601"/>
        <end position="635"/>
    </location>
</feature>
<dbReference type="PANTHER" id="PTHR16171:SF7">
    <property type="entry name" value="DNA REPAIR PROTEIN RAD2"/>
    <property type="match status" value="1"/>
</dbReference>
<evidence type="ECO:0000256" key="12">
    <source>
        <dbReference type="SAM" id="Coils"/>
    </source>
</evidence>
<evidence type="ECO:0000259" key="14">
    <source>
        <dbReference type="SMART" id="SM00484"/>
    </source>
</evidence>
<keyword evidence="12" id="KW-0175">Coiled coil</keyword>
<evidence type="ECO:0000256" key="2">
    <source>
        <dbReference type="ARBA" id="ARBA00004123"/>
    </source>
</evidence>
<feature type="region of interest" description="Disordered" evidence="13">
    <location>
        <begin position="900"/>
        <end position="946"/>
    </location>
</feature>
<dbReference type="GO" id="GO:0006281">
    <property type="term" value="P:DNA repair"/>
    <property type="evidence" value="ECO:0007669"/>
    <property type="project" value="UniProtKB-KW"/>
</dbReference>
<feature type="domain" description="XPG-I" evidence="14">
    <location>
        <begin position="645"/>
        <end position="714"/>
    </location>
</feature>
<evidence type="ECO:0000256" key="1">
    <source>
        <dbReference type="ARBA" id="ARBA00001946"/>
    </source>
</evidence>
<feature type="compositionally biased region" description="Acidic residues" evidence="13">
    <location>
        <begin position="87"/>
        <end position="98"/>
    </location>
</feature>
<dbReference type="InterPro" id="IPR006084">
    <property type="entry name" value="XPG/Rad2"/>
</dbReference>
<organism evidence="15 16">
    <name type="scientific">Diversispora epigaea</name>
    <dbReference type="NCBI Taxonomy" id="1348612"/>
    <lineage>
        <taxon>Eukaryota</taxon>
        <taxon>Fungi</taxon>
        <taxon>Fungi incertae sedis</taxon>
        <taxon>Mucoromycota</taxon>
        <taxon>Glomeromycotina</taxon>
        <taxon>Glomeromycetes</taxon>
        <taxon>Diversisporales</taxon>
        <taxon>Diversisporaceae</taxon>
        <taxon>Diversispora</taxon>
    </lineage>
</organism>
<dbReference type="Pfam" id="PF00867">
    <property type="entry name" value="XPG_I"/>
    <property type="match status" value="1"/>
</dbReference>
<dbReference type="PRINTS" id="PR00853">
    <property type="entry name" value="XPGRADSUPER"/>
</dbReference>
<dbReference type="OrthoDB" id="31113at2759"/>
<reference evidence="15 16" key="1">
    <citation type="submission" date="2018-08" db="EMBL/GenBank/DDBJ databases">
        <title>Genome and evolution of the arbuscular mycorrhizal fungus Diversispora epigaea (formerly Glomus versiforme) and its bacterial endosymbionts.</title>
        <authorList>
            <person name="Sun X."/>
            <person name="Fei Z."/>
            <person name="Harrison M."/>
        </authorList>
    </citation>
    <scope>NUCLEOTIDE SEQUENCE [LARGE SCALE GENOMIC DNA]</scope>
    <source>
        <strain evidence="15 16">IT104</strain>
    </source>
</reference>
<evidence type="ECO:0000256" key="8">
    <source>
        <dbReference type="ARBA" id="ARBA00022842"/>
    </source>
</evidence>
<dbReference type="InterPro" id="IPR006086">
    <property type="entry name" value="XPG-I_dom"/>
</dbReference>
<dbReference type="InterPro" id="IPR008918">
    <property type="entry name" value="HhH2"/>
</dbReference>